<evidence type="ECO:0000313" key="9">
    <source>
        <dbReference type="Proteomes" id="UP000215559"/>
    </source>
</evidence>
<gene>
    <name evidence="8" type="primary">ychF</name>
    <name evidence="8" type="ORF">CH330_09875</name>
</gene>
<protein>
    <submittedName>
        <fullName evidence="8">Redox-regulated ATPase YchF</fullName>
    </submittedName>
</protein>
<evidence type="ECO:0000259" key="7">
    <source>
        <dbReference type="PROSITE" id="PS51880"/>
    </source>
</evidence>
<dbReference type="InterPro" id="IPR006073">
    <property type="entry name" value="GTP-bd"/>
</dbReference>
<dbReference type="GO" id="GO:0005737">
    <property type="term" value="C:cytoplasm"/>
    <property type="evidence" value="ECO:0007669"/>
    <property type="project" value="TreeGrafter"/>
</dbReference>
<dbReference type="PANTHER" id="PTHR23305:SF18">
    <property type="entry name" value="OBG-TYPE G DOMAIN-CONTAINING PROTEIN"/>
    <property type="match status" value="1"/>
</dbReference>
<dbReference type="InterPro" id="IPR013029">
    <property type="entry name" value="YchF_C"/>
</dbReference>
<dbReference type="AlphaFoldDB" id="A0A235BQ85"/>
<dbReference type="PROSITE" id="PS51880">
    <property type="entry name" value="TGS"/>
    <property type="match status" value="1"/>
</dbReference>
<evidence type="ECO:0000256" key="4">
    <source>
        <dbReference type="ARBA" id="ARBA00022840"/>
    </source>
</evidence>
<comment type="caution">
    <text evidence="8">The sequence shown here is derived from an EMBL/GenBank/DDBJ whole genome shotgun (WGS) entry which is preliminary data.</text>
</comment>
<dbReference type="SUPFAM" id="SSF81271">
    <property type="entry name" value="TGS-like"/>
    <property type="match status" value="1"/>
</dbReference>
<proteinExistence type="predicted"/>
<comment type="cofactor">
    <cofactor evidence="1">
        <name>Mg(2+)</name>
        <dbReference type="ChEBI" id="CHEBI:18420"/>
    </cofactor>
</comment>
<dbReference type="InterPro" id="IPR012675">
    <property type="entry name" value="Beta-grasp_dom_sf"/>
</dbReference>
<dbReference type="PRINTS" id="PR00326">
    <property type="entry name" value="GTP1OBG"/>
</dbReference>
<dbReference type="GO" id="GO:0046872">
    <property type="term" value="F:metal ion binding"/>
    <property type="evidence" value="ECO:0007669"/>
    <property type="project" value="UniProtKB-KW"/>
</dbReference>
<dbReference type="InterPro" id="IPR023192">
    <property type="entry name" value="TGS-like_dom_sf"/>
</dbReference>
<dbReference type="PANTHER" id="PTHR23305">
    <property type="entry name" value="OBG GTPASE FAMILY"/>
    <property type="match status" value="1"/>
</dbReference>
<dbReference type="NCBIfam" id="TIGR00092">
    <property type="entry name" value="redox-regulated ATPase YchF"/>
    <property type="match status" value="1"/>
</dbReference>
<keyword evidence="3" id="KW-0547">Nucleotide-binding</keyword>
<dbReference type="InterPro" id="IPR031167">
    <property type="entry name" value="G_OBG"/>
</dbReference>
<evidence type="ECO:0000256" key="3">
    <source>
        <dbReference type="ARBA" id="ARBA00022741"/>
    </source>
</evidence>
<dbReference type="Gene3D" id="3.10.20.30">
    <property type="match status" value="1"/>
</dbReference>
<dbReference type="PIRSF" id="PIRSF006641">
    <property type="entry name" value="CHP00092"/>
    <property type="match status" value="1"/>
</dbReference>
<dbReference type="InterPro" id="IPR004095">
    <property type="entry name" value="TGS"/>
</dbReference>
<dbReference type="Pfam" id="PF01926">
    <property type="entry name" value="MMR_HSR1"/>
    <property type="match status" value="1"/>
</dbReference>
<dbReference type="InterPro" id="IPR004396">
    <property type="entry name" value="ATPase_YchF/OLA1"/>
</dbReference>
<keyword evidence="5" id="KW-0460">Magnesium</keyword>
<dbReference type="InterPro" id="IPR027417">
    <property type="entry name" value="P-loop_NTPase"/>
</dbReference>
<name>A0A235BQ85_UNCW3</name>
<feature type="domain" description="OBG-type G" evidence="6">
    <location>
        <begin position="1"/>
        <end position="244"/>
    </location>
</feature>
<dbReference type="EMBL" id="NOZP01000186">
    <property type="protein sequence ID" value="OYD13877.1"/>
    <property type="molecule type" value="Genomic_DNA"/>
</dbReference>
<reference evidence="8 9" key="1">
    <citation type="submission" date="2017-07" db="EMBL/GenBank/DDBJ databases">
        <title>Recovery of genomes from metagenomes via a dereplication, aggregation, and scoring strategy.</title>
        <authorList>
            <person name="Sieber C.M."/>
            <person name="Probst A.J."/>
            <person name="Sharrar A."/>
            <person name="Thomas B.C."/>
            <person name="Hess M."/>
            <person name="Tringe S.G."/>
            <person name="Banfield J.F."/>
        </authorList>
    </citation>
    <scope>NUCLEOTIDE SEQUENCE [LARGE SCALE GENOMIC DNA]</scope>
    <source>
        <strain evidence="8">JGI_Cruoil_03_51_56</strain>
    </source>
</reference>
<dbReference type="Pfam" id="PF06071">
    <property type="entry name" value="YchF-GTPase_C"/>
    <property type="match status" value="1"/>
</dbReference>
<evidence type="ECO:0000256" key="2">
    <source>
        <dbReference type="ARBA" id="ARBA00022723"/>
    </source>
</evidence>
<dbReference type="InterPro" id="IPR012676">
    <property type="entry name" value="TGS-like"/>
</dbReference>
<dbReference type="Gene3D" id="3.40.50.300">
    <property type="entry name" value="P-loop containing nucleotide triphosphate hydrolases"/>
    <property type="match status" value="1"/>
</dbReference>
<dbReference type="GO" id="GO:0005525">
    <property type="term" value="F:GTP binding"/>
    <property type="evidence" value="ECO:0007669"/>
    <property type="project" value="InterPro"/>
</dbReference>
<feature type="domain" description="TGS" evidence="7">
    <location>
        <begin position="266"/>
        <end position="349"/>
    </location>
</feature>
<dbReference type="SUPFAM" id="SSF52540">
    <property type="entry name" value="P-loop containing nucleoside triphosphate hydrolases"/>
    <property type="match status" value="1"/>
</dbReference>
<evidence type="ECO:0000256" key="5">
    <source>
        <dbReference type="ARBA" id="ARBA00022842"/>
    </source>
</evidence>
<keyword evidence="2" id="KW-0479">Metal-binding</keyword>
<organism evidence="8 9">
    <name type="scientific">candidate division WOR-3 bacterium JGI_Cruoil_03_51_56</name>
    <dbReference type="NCBI Taxonomy" id="1973747"/>
    <lineage>
        <taxon>Bacteria</taxon>
        <taxon>Bacteria division WOR-3</taxon>
    </lineage>
</organism>
<dbReference type="FunFam" id="3.10.20.30:FF:000001">
    <property type="entry name" value="Ribosome-binding ATPase YchF"/>
    <property type="match status" value="1"/>
</dbReference>
<dbReference type="PROSITE" id="PS51710">
    <property type="entry name" value="G_OBG"/>
    <property type="match status" value="1"/>
</dbReference>
<dbReference type="Proteomes" id="UP000215559">
    <property type="component" value="Unassembled WGS sequence"/>
</dbReference>
<evidence type="ECO:0000313" key="8">
    <source>
        <dbReference type="EMBL" id="OYD13877.1"/>
    </source>
</evidence>
<keyword evidence="4" id="KW-0067">ATP-binding</keyword>
<evidence type="ECO:0000256" key="1">
    <source>
        <dbReference type="ARBA" id="ARBA00001946"/>
    </source>
</evidence>
<dbReference type="Gene3D" id="1.10.150.300">
    <property type="entry name" value="TGS-like domain"/>
    <property type="match status" value="1"/>
</dbReference>
<sequence length="351" mass="38615">MRVGIVGLPNAGKSSLFNLLTEASARVDSYPFTTVEKNVGVVTVPDERLDTIGRLLKPEKLTPAHIDFVDIAGLVKGASKGEGLGNKFLANIREAHLILHLLRNFSSPDIPHVFDTIDPDRDADIVETELAIADLTVVQKRLERLRKETKTSKNRILLQVLEKLKQPLEKGFTQPALSREERKSVKSLGLFITKPTIYAVNCSDTESVDKSRFPRVASKTNLLFSAALEQGMGDFSADEKTELRRSLGLAPEGPAGVVSRCFRELNLIRFYTIKGKESRAWAAPAGTTAIEAAGMIHSDIAKGFIKTEVLNYDDLTDAGDFHIARDTGKVKIEGKNYAVQDGDVLLVKFRT</sequence>
<dbReference type="GO" id="GO:0005524">
    <property type="term" value="F:ATP binding"/>
    <property type="evidence" value="ECO:0007669"/>
    <property type="project" value="UniProtKB-KW"/>
</dbReference>
<evidence type="ECO:0000259" key="6">
    <source>
        <dbReference type="PROSITE" id="PS51710"/>
    </source>
</evidence>
<accession>A0A235BQ85</accession>
<dbReference type="GO" id="GO:0016887">
    <property type="term" value="F:ATP hydrolysis activity"/>
    <property type="evidence" value="ECO:0007669"/>
    <property type="project" value="InterPro"/>
</dbReference>